<proteinExistence type="inferred from homology"/>
<keyword evidence="11" id="KW-1185">Reference proteome</keyword>
<accession>A0A931GR76</accession>
<dbReference type="GO" id="GO:0016757">
    <property type="term" value="F:glycosyltransferase activity"/>
    <property type="evidence" value="ECO:0007669"/>
    <property type="project" value="UniProtKB-KW"/>
</dbReference>
<evidence type="ECO:0000256" key="4">
    <source>
        <dbReference type="ARBA" id="ARBA00022692"/>
    </source>
</evidence>
<dbReference type="NCBIfam" id="NF038066">
    <property type="entry name" value="MptB"/>
    <property type="match status" value="1"/>
</dbReference>
<feature type="transmembrane region" description="Helical" evidence="9">
    <location>
        <begin position="495"/>
        <end position="512"/>
    </location>
</feature>
<evidence type="ECO:0000313" key="11">
    <source>
        <dbReference type="Proteomes" id="UP000658613"/>
    </source>
</evidence>
<feature type="transmembrane region" description="Helical" evidence="9">
    <location>
        <begin position="362"/>
        <end position="388"/>
    </location>
</feature>
<feature type="transmembrane region" description="Helical" evidence="9">
    <location>
        <begin position="137"/>
        <end position="156"/>
    </location>
</feature>
<evidence type="ECO:0000256" key="2">
    <source>
        <dbReference type="ARBA" id="ARBA00022676"/>
    </source>
</evidence>
<dbReference type="RefSeq" id="WP_290178872.1">
    <property type="nucleotide sequence ID" value="NZ_JADOUE010000001.1"/>
</dbReference>
<keyword evidence="4 9" id="KW-0812">Transmembrane</keyword>
<keyword evidence="5 9" id="KW-1133">Transmembrane helix</keyword>
<evidence type="ECO:0000256" key="8">
    <source>
        <dbReference type="SAM" id="MobiDB-lite"/>
    </source>
</evidence>
<dbReference type="Proteomes" id="UP000658613">
    <property type="component" value="Unassembled WGS sequence"/>
</dbReference>
<feature type="transmembrane region" description="Helical" evidence="9">
    <location>
        <begin position="234"/>
        <end position="251"/>
    </location>
</feature>
<keyword evidence="6 9" id="KW-0472">Membrane</keyword>
<evidence type="ECO:0000256" key="1">
    <source>
        <dbReference type="ARBA" id="ARBA00004141"/>
    </source>
</evidence>
<feature type="transmembrane region" description="Helical" evidence="9">
    <location>
        <begin position="60"/>
        <end position="82"/>
    </location>
</feature>
<reference evidence="10" key="1">
    <citation type="submission" date="2020-11" db="EMBL/GenBank/DDBJ databases">
        <title>Sequencing the genomes of 1000 actinobacteria strains.</title>
        <authorList>
            <person name="Klenk H.-P."/>
        </authorList>
    </citation>
    <scope>NUCLEOTIDE SEQUENCE</scope>
    <source>
        <strain evidence="10">DSM 45632</strain>
    </source>
</reference>
<dbReference type="EMBL" id="JADOUE010000001">
    <property type="protein sequence ID" value="MBG6121648.1"/>
    <property type="molecule type" value="Genomic_DNA"/>
</dbReference>
<feature type="transmembrane region" description="Helical" evidence="9">
    <location>
        <begin position="320"/>
        <end position="350"/>
    </location>
</feature>
<dbReference type="GO" id="GO:0016020">
    <property type="term" value="C:membrane"/>
    <property type="evidence" value="ECO:0007669"/>
    <property type="project" value="UniProtKB-SubCell"/>
</dbReference>
<evidence type="ECO:0000256" key="3">
    <source>
        <dbReference type="ARBA" id="ARBA00022679"/>
    </source>
</evidence>
<sequence length="554" mass="58551">MKVPTPRLRLRAHSTHTSVKDELPRLGAPGSRSSELHTDRDVGIATPTIRERNRFEQLRIVGMIGTLLMALGGLGGGALPVVNNPYNSFALGAVMGRALQTSSSLVLIGVAMVVFSWVLMTPFVGALGGQPLVQARTLLRTFFVWVIPLIVTAPLFTQDIYSYLAQGKIVALGLDPYSAGPTQILGIEDPLGRSVPFIWAESPSPYGPVALAIAAGIFQLTGDSIFWGVTAHRLVSLVGVCVASWAIIALAKRCGVAPPTAVWLGILNPLVILHLIAGIHNEAIMMGLLLLGVEIGLRGIDIMSRPLDDEEPAVFRGYTLLILSGVLISAAGMVKVSAFIALGFVGMAYARKISGARGLLRAIGLQTAVMVGTIAAATALTGIGLGWVTGQGGAASIRSWLSVSTEVGVAAGLIAQLLGLGDHTDAMLGITRTVALLIAAAFCVRMLWATYRGTIHPVGGLGVATLVLVLLFPVVHPWYPLWAILPLAAWANRRAFRAFVVLYCGTFSFLVLPRGLALPPGTVVTIYFMWAAGIVFVAALCWCGLKLSRSKVLH</sequence>
<keyword evidence="3 10" id="KW-0808">Transferase</keyword>
<dbReference type="EC" id="2.4.1.-" evidence="10"/>
<feature type="transmembrane region" description="Helical" evidence="9">
    <location>
        <begin position="433"/>
        <end position="451"/>
    </location>
</feature>
<feature type="transmembrane region" description="Helical" evidence="9">
    <location>
        <begin position="400"/>
        <end position="421"/>
    </location>
</feature>
<gene>
    <name evidence="10" type="ORF">IW254_000617</name>
</gene>
<evidence type="ECO:0000256" key="5">
    <source>
        <dbReference type="ARBA" id="ARBA00022989"/>
    </source>
</evidence>
<organism evidence="10 11">
    <name type="scientific">Corynebacterium aquatimens</name>
    <dbReference type="NCBI Taxonomy" id="1190508"/>
    <lineage>
        <taxon>Bacteria</taxon>
        <taxon>Bacillati</taxon>
        <taxon>Actinomycetota</taxon>
        <taxon>Actinomycetes</taxon>
        <taxon>Mycobacteriales</taxon>
        <taxon>Corynebacteriaceae</taxon>
        <taxon>Corynebacterium</taxon>
    </lineage>
</organism>
<dbReference type="InterPro" id="IPR049829">
    <property type="entry name" value="MptA/B-like"/>
</dbReference>
<evidence type="ECO:0000256" key="6">
    <source>
        <dbReference type="ARBA" id="ARBA00023136"/>
    </source>
</evidence>
<comment type="caution">
    <text evidence="10">The sequence shown here is derived from an EMBL/GenBank/DDBJ whole genome shotgun (WGS) entry which is preliminary data.</text>
</comment>
<evidence type="ECO:0000313" key="10">
    <source>
        <dbReference type="EMBL" id="MBG6121648.1"/>
    </source>
</evidence>
<protein>
    <submittedName>
        <fullName evidence="10">Alpha-1,6-mannosyltransferase</fullName>
        <ecNumber evidence="10">2.4.1.-</ecNumber>
    </submittedName>
</protein>
<feature type="transmembrane region" description="Helical" evidence="9">
    <location>
        <begin position="283"/>
        <end position="300"/>
    </location>
</feature>
<feature type="transmembrane region" description="Helical" evidence="9">
    <location>
        <begin position="463"/>
        <end position="483"/>
    </location>
</feature>
<dbReference type="AlphaFoldDB" id="A0A931GR76"/>
<feature type="region of interest" description="Disordered" evidence="8">
    <location>
        <begin position="1"/>
        <end position="43"/>
    </location>
</feature>
<keyword evidence="2 10" id="KW-0328">Glycosyltransferase</keyword>
<feature type="transmembrane region" description="Helical" evidence="9">
    <location>
        <begin position="257"/>
        <end position="276"/>
    </location>
</feature>
<comment type="similarity">
    <text evidence="7">Belongs to the MptA/B family.</text>
</comment>
<feature type="transmembrane region" description="Helical" evidence="9">
    <location>
        <begin position="102"/>
        <end position="125"/>
    </location>
</feature>
<evidence type="ECO:0000256" key="7">
    <source>
        <dbReference type="ARBA" id="ARBA00043987"/>
    </source>
</evidence>
<feature type="transmembrane region" description="Helical" evidence="9">
    <location>
        <begin position="206"/>
        <end position="227"/>
    </location>
</feature>
<evidence type="ECO:0000256" key="9">
    <source>
        <dbReference type="SAM" id="Phobius"/>
    </source>
</evidence>
<comment type="subcellular location">
    <subcellularLocation>
        <location evidence="1">Membrane</location>
        <topology evidence="1">Multi-pass membrane protein</topology>
    </subcellularLocation>
</comment>
<name>A0A931GR76_9CORY</name>
<feature type="transmembrane region" description="Helical" evidence="9">
    <location>
        <begin position="524"/>
        <end position="545"/>
    </location>
</feature>
<dbReference type="Pfam" id="PF26314">
    <property type="entry name" value="MptA_B_family"/>
    <property type="match status" value="1"/>
</dbReference>